<accession>A0ABS0DEK3</accession>
<protein>
    <submittedName>
        <fullName evidence="1">Uncharacterized protein</fullName>
    </submittedName>
</protein>
<reference evidence="1 2" key="1">
    <citation type="submission" date="2020-10" db="EMBL/GenBank/DDBJ databases">
        <title>Identification of Nocardia species via Next-generation sequencing and recognition of intraspecies genetic diversity.</title>
        <authorList>
            <person name="Li P."/>
            <person name="Li P."/>
            <person name="Lu B."/>
        </authorList>
    </citation>
    <scope>NUCLEOTIDE SEQUENCE [LARGE SCALE GENOMIC DNA]</scope>
    <source>
        <strain evidence="1 2">BJ06-0143</strain>
    </source>
</reference>
<dbReference type="Proteomes" id="UP000707731">
    <property type="component" value="Unassembled WGS sequence"/>
</dbReference>
<sequence>MQHSVESQEGPNWIGYAEFGERFVAHAVTEQRIIAAVSGMVGQGVTVGPVNLAPAGIAGFLAEGKVGTPRVSRHDEAVVFHVSVPVTLAVKVLLGGKTLRLEALLDIDLTLHARTAEPVLIVIDIPPIAAENVGFLLRASAVDAAGEWLLEPIAGWVKREVAQRVNAMLAEPRARRARIFDLEALVDGRRARGPVPERFEWIDYGEFGRRFFERIVTTRRIGEVIDRMAGRPVEVGPLRTGPGDRATVTVRGAIGTPLLAQREPADPHDGYHRFELVLPVALDITVRALGSNRYRAEVEIPLLLTARAAEPLWVVIDPFPPRPEELRLQLEAEGMRAAAFGALAGIRKQVLNRVLGVVQREIARGEGRIIDVGARIDRLV</sequence>
<evidence type="ECO:0000313" key="1">
    <source>
        <dbReference type="EMBL" id="MBF6355334.1"/>
    </source>
</evidence>
<evidence type="ECO:0000313" key="2">
    <source>
        <dbReference type="Proteomes" id="UP000707731"/>
    </source>
</evidence>
<name>A0ABS0DEK3_9NOCA</name>
<comment type="caution">
    <text evidence="1">The sequence shown here is derived from an EMBL/GenBank/DDBJ whole genome shotgun (WGS) entry which is preliminary data.</text>
</comment>
<organism evidence="1 2">
    <name type="scientific">Nocardia higoensis</name>
    <dbReference type="NCBI Taxonomy" id="228599"/>
    <lineage>
        <taxon>Bacteria</taxon>
        <taxon>Bacillati</taxon>
        <taxon>Actinomycetota</taxon>
        <taxon>Actinomycetes</taxon>
        <taxon>Mycobacteriales</taxon>
        <taxon>Nocardiaceae</taxon>
        <taxon>Nocardia</taxon>
    </lineage>
</organism>
<proteinExistence type="predicted"/>
<keyword evidence="2" id="KW-1185">Reference proteome</keyword>
<gene>
    <name evidence="1" type="ORF">IU449_12395</name>
</gene>
<dbReference type="RefSeq" id="WP_195001937.1">
    <property type="nucleotide sequence ID" value="NZ_JADLQN010000001.1"/>
</dbReference>
<dbReference type="EMBL" id="JADLQN010000001">
    <property type="protein sequence ID" value="MBF6355334.1"/>
    <property type="molecule type" value="Genomic_DNA"/>
</dbReference>